<evidence type="ECO:0000256" key="4">
    <source>
        <dbReference type="ARBA" id="ARBA00019905"/>
    </source>
</evidence>
<feature type="region of interest" description="Disordered" evidence="8">
    <location>
        <begin position="37"/>
        <end position="67"/>
    </location>
</feature>
<dbReference type="SUPFAM" id="SSF48208">
    <property type="entry name" value="Six-hairpin glycosidases"/>
    <property type="match status" value="1"/>
</dbReference>
<dbReference type="Gene3D" id="1.50.10.10">
    <property type="match status" value="1"/>
</dbReference>
<keyword evidence="10" id="KW-1185">Reference proteome</keyword>
<evidence type="ECO:0000256" key="3">
    <source>
        <dbReference type="ARBA" id="ARBA00012757"/>
    </source>
</evidence>
<evidence type="ECO:0000256" key="1">
    <source>
        <dbReference type="ARBA" id="ARBA00001576"/>
    </source>
</evidence>
<gene>
    <name evidence="9" type="ORF">KUF71_017762</name>
</gene>
<dbReference type="InterPro" id="IPR001661">
    <property type="entry name" value="Glyco_hydro_37"/>
</dbReference>
<feature type="compositionally biased region" description="Polar residues" evidence="8">
    <location>
        <begin position="1025"/>
        <end position="1035"/>
    </location>
</feature>
<feature type="region of interest" description="Disordered" evidence="8">
    <location>
        <begin position="185"/>
        <end position="211"/>
    </location>
</feature>
<protein>
    <recommendedName>
        <fullName evidence="4 7">Trehalase</fullName>
        <ecNumber evidence="3 7">3.2.1.28</ecNumber>
    </recommendedName>
    <alternativeName>
        <fullName evidence="7">Alpha-trehalose glucohydrolase</fullName>
    </alternativeName>
</protein>
<dbReference type="AlphaFoldDB" id="A0AAE1LT11"/>
<dbReference type="Pfam" id="PF01204">
    <property type="entry name" value="Trehalase"/>
    <property type="match status" value="1"/>
</dbReference>
<dbReference type="Proteomes" id="UP001219518">
    <property type="component" value="Unassembled WGS sequence"/>
</dbReference>
<comment type="catalytic activity">
    <reaction evidence="1 7">
        <text>alpha,alpha-trehalose + H2O = alpha-D-glucose + beta-D-glucose</text>
        <dbReference type="Rhea" id="RHEA:32675"/>
        <dbReference type="ChEBI" id="CHEBI:15377"/>
        <dbReference type="ChEBI" id="CHEBI:15903"/>
        <dbReference type="ChEBI" id="CHEBI:16551"/>
        <dbReference type="ChEBI" id="CHEBI:17925"/>
        <dbReference type="EC" id="3.2.1.28"/>
    </reaction>
</comment>
<dbReference type="InterPro" id="IPR012341">
    <property type="entry name" value="6hp_glycosidase-like_sf"/>
</dbReference>
<dbReference type="PANTHER" id="PTHR23403:SF1">
    <property type="entry name" value="TREHALASE"/>
    <property type="match status" value="1"/>
</dbReference>
<keyword evidence="5 7" id="KW-0378">Hydrolase</keyword>
<dbReference type="PRINTS" id="PR00744">
    <property type="entry name" value="GLHYDRLASE37"/>
</dbReference>
<feature type="region of interest" description="Disordered" evidence="8">
    <location>
        <begin position="293"/>
        <end position="352"/>
    </location>
</feature>
<dbReference type="GO" id="GO:0005993">
    <property type="term" value="P:trehalose catabolic process"/>
    <property type="evidence" value="ECO:0007669"/>
    <property type="project" value="TreeGrafter"/>
</dbReference>
<dbReference type="PROSITE" id="PS00927">
    <property type="entry name" value="TREHALASE_1"/>
    <property type="match status" value="1"/>
</dbReference>
<comment type="caution">
    <text evidence="9">The sequence shown here is derived from an EMBL/GenBank/DDBJ whole genome shotgun (WGS) entry which is preliminary data.</text>
</comment>
<evidence type="ECO:0000256" key="7">
    <source>
        <dbReference type="RuleBase" id="RU361180"/>
    </source>
</evidence>
<feature type="compositionally biased region" description="Basic and acidic residues" evidence="8">
    <location>
        <begin position="337"/>
        <end position="349"/>
    </location>
</feature>
<keyword evidence="6 7" id="KW-0326">Glycosidase</keyword>
<reference evidence="9" key="2">
    <citation type="journal article" date="2023" name="BMC Genomics">
        <title>Pest status, molecular evolution, and epigenetic factors derived from the genome assembly of Frankliniella fusca, a thysanopteran phytovirus vector.</title>
        <authorList>
            <person name="Catto M.A."/>
            <person name="Labadie P.E."/>
            <person name="Jacobson A.L."/>
            <person name="Kennedy G.G."/>
            <person name="Srinivasan R."/>
            <person name="Hunt B.G."/>
        </authorList>
    </citation>
    <scope>NUCLEOTIDE SEQUENCE</scope>
    <source>
        <strain evidence="9">PL_HMW_Pooled</strain>
    </source>
</reference>
<evidence type="ECO:0000313" key="9">
    <source>
        <dbReference type="EMBL" id="KAK3929302.1"/>
    </source>
</evidence>
<proteinExistence type="inferred from homology"/>
<dbReference type="InterPro" id="IPR008928">
    <property type="entry name" value="6-hairpin_glycosidase_sf"/>
</dbReference>
<dbReference type="GO" id="GO:0004555">
    <property type="term" value="F:alpha,alpha-trehalase activity"/>
    <property type="evidence" value="ECO:0007669"/>
    <property type="project" value="UniProtKB-EC"/>
</dbReference>
<dbReference type="PANTHER" id="PTHR23403">
    <property type="entry name" value="TREHALASE"/>
    <property type="match status" value="1"/>
</dbReference>
<accession>A0AAE1LT11</accession>
<evidence type="ECO:0000256" key="5">
    <source>
        <dbReference type="ARBA" id="ARBA00022801"/>
    </source>
</evidence>
<dbReference type="EMBL" id="JAHWGI010001396">
    <property type="protein sequence ID" value="KAK3929302.1"/>
    <property type="molecule type" value="Genomic_DNA"/>
</dbReference>
<feature type="compositionally biased region" description="Pro residues" evidence="8">
    <location>
        <begin position="49"/>
        <end position="60"/>
    </location>
</feature>
<feature type="region of interest" description="Disordered" evidence="8">
    <location>
        <begin position="258"/>
        <end position="277"/>
    </location>
</feature>
<evidence type="ECO:0000313" key="10">
    <source>
        <dbReference type="Proteomes" id="UP001219518"/>
    </source>
</evidence>
<feature type="region of interest" description="Disordered" evidence="8">
    <location>
        <begin position="1025"/>
        <end position="1062"/>
    </location>
</feature>
<evidence type="ECO:0000256" key="6">
    <source>
        <dbReference type="ARBA" id="ARBA00023295"/>
    </source>
</evidence>
<evidence type="ECO:0000256" key="2">
    <source>
        <dbReference type="ARBA" id="ARBA00005615"/>
    </source>
</evidence>
<reference evidence="9" key="1">
    <citation type="submission" date="2021-07" db="EMBL/GenBank/DDBJ databases">
        <authorList>
            <person name="Catto M.A."/>
            <person name="Jacobson A."/>
            <person name="Kennedy G."/>
            <person name="Labadie P."/>
            <person name="Hunt B.G."/>
            <person name="Srinivasan R."/>
        </authorList>
    </citation>
    <scope>NUCLEOTIDE SEQUENCE</scope>
    <source>
        <strain evidence="9">PL_HMW_Pooled</strain>
        <tissue evidence="9">Head</tissue>
    </source>
</reference>
<comment type="similarity">
    <text evidence="2 7">Belongs to the glycosyl hydrolase 37 family.</text>
</comment>
<dbReference type="EC" id="3.2.1.28" evidence="3 7"/>
<sequence>MFGRVNWLIPKEPLEQCAKFVRVLRIDTSPLRSADRKLQTLGSSVDKPVVPPPNCTPAPAPRLEDPDLAGDSAPGILESQLEKKLIMEEEEDKQLSDAAAMTAAEYHEGVLESQVEKKLIMEEEAKLLADRPALPPAEHHEQVLSGAQKVPDMPDPLSIIKEPEFQPIPEDAPITEFEPVLKAPELPDVPEDAPLELPDATDFPVSDTPRTLSRYHSRDSLYDDAMPDSVSAAASRRGSLTLNAEALAEALENAPAPRLRRLSDGSGAGAPSGCSGMLSRQLSDCSSVFAHLHHQDPDASTETSPEGPVPRSGTATPKTRKMSIYMASSNAAARSRRASESAARQDPRQPRIRRFSVNVASIGNPKLGMRMRRHSVNEVNELCQESLAMLKASKIPVLKFTKQAGKGVSKCCRHPSREEMRPREAELSGLPPGAVSVCKCCGSRRFSPAAFGVDGPPIHLSSTKPPTCLVCSAVVCQGDLLRVVQLAGVFPDSKTFVDKKVKQSPEETIRRFQELLQQTGGAPSREQVVAFVEQSFEDGDELEEWVPPDWTETPSLLGRVADEEFRAWALELNRLWKVLGRRMKADVRDNPQLYSLLYVPNGFIIPGGRFREIYYWDTYWIVQGMLLCDMRASVRGVIENLLCLVRKLGFVPNGSRVYYNERSQPPLLVPMVKAYLQHSGDLDFVRENIDVIEREFQFWLNNATVEVTHKGKTYKLARYFSPSDGPRPESYREDVLTANHLATEEEKQHLYWDLKSAAASGWDFSSRWVIHDGTNGGTLGDLHTRYIVPVDLNAFMYGNAVGLSDLYRRLGQEDRAAEYRAVADALREAVTAVLWHPDLGTWLDYDLLNGTPRRYFYASNLTPLWTRCYDELQSAEIAKATVRYLFNTGVLKYQGGTPTSLIMTGEQWDFPNCWSPLQGILVQGLHNTGDPGAQRLALELARRWLAANYKGFQDHKLMFEKYESEVVGRCGGGGEYAPQAGFGWTNGVCFELLDLYGLVASSKDDPELLTYEILVEAEEKALDLNKNSMISPSSDGESDINGFTSADLGPDEDSDTENRVEE</sequence>
<evidence type="ECO:0000256" key="8">
    <source>
        <dbReference type="SAM" id="MobiDB-lite"/>
    </source>
</evidence>
<dbReference type="InterPro" id="IPR018232">
    <property type="entry name" value="Glyco_hydro_37_CS"/>
</dbReference>
<name>A0AAE1LT11_9NEOP</name>
<organism evidence="9 10">
    <name type="scientific">Frankliniella fusca</name>
    <dbReference type="NCBI Taxonomy" id="407009"/>
    <lineage>
        <taxon>Eukaryota</taxon>
        <taxon>Metazoa</taxon>
        <taxon>Ecdysozoa</taxon>
        <taxon>Arthropoda</taxon>
        <taxon>Hexapoda</taxon>
        <taxon>Insecta</taxon>
        <taxon>Pterygota</taxon>
        <taxon>Neoptera</taxon>
        <taxon>Paraneoptera</taxon>
        <taxon>Thysanoptera</taxon>
        <taxon>Terebrantia</taxon>
        <taxon>Thripoidea</taxon>
        <taxon>Thripidae</taxon>
        <taxon>Frankliniella</taxon>
    </lineage>
</organism>